<gene>
    <name evidence="1" type="primary">Acey_s0009.g555</name>
    <name evidence="1" type="ORF">Y032_0009g555</name>
</gene>
<protein>
    <submittedName>
        <fullName evidence="1">Uncharacterized protein</fullName>
    </submittedName>
</protein>
<reference evidence="2" key="1">
    <citation type="journal article" date="2015" name="Nat. Genet.">
        <title>The genome and transcriptome of the zoonotic hookworm Ancylostoma ceylanicum identify infection-specific gene families.</title>
        <authorList>
            <person name="Schwarz E.M."/>
            <person name="Hu Y."/>
            <person name="Antoshechkin I."/>
            <person name="Miller M.M."/>
            <person name="Sternberg P.W."/>
            <person name="Aroian R.V."/>
        </authorList>
    </citation>
    <scope>NUCLEOTIDE SEQUENCE</scope>
    <source>
        <strain evidence="2">HY135</strain>
    </source>
</reference>
<name>A0A016VHS8_9BILA</name>
<keyword evidence="2" id="KW-1185">Reference proteome</keyword>
<comment type="caution">
    <text evidence="1">The sequence shown here is derived from an EMBL/GenBank/DDBJ whole genome shotgun (WGS) entry which is preliminary data.</text>
</comment>
<dbReference type="Proteomes" id="UP000024635">
    <property type="component" value="Unassembled WGS sequence"/>
</dbReference>
<dbReference type="AlphaFoldDB" id="A0A016VHS8"/>
<sequence length="83" mass="9202">MSSMPLNLQNLVDGAHFMPDTVHYSVHTYDRDGTPKRTFAPASRFRAGTSPQPKVENALARILLNISVVSQNCVLRSCQRLSS</sequence>
<evidence type="ECO:0000313" key="1">
    <source>
        <dbReference type="EMBL" id="EYC27159.1"/>
    </source>
</evidence>
<organism evidence="1 2">
    <name type="scientific">Ancylostoma ceylanicum</name>
    <dbReference type="NCBI Taxonomy" id="53326"/>
    <lineage>
        <taxon>Eukaryota</taxon>
        <taxon>Metazoa</taxon>
        <taxon>Ecdysozoa</taxon>
        <taxon>Nematoda</taxon>
        <taxon>Chromadorea</taxon>
        <taxon>Rhabditida</taxon>
        <taxon>Rhabditina</taxon>
        <taxon>Rhabditomorpha</taxon>
        <taxon>Strongyloidea</taxon>
        <taxon>Ancylostomatidae</taxon>
        <taxon>Ancylostomatinae</taxon>
        <taxon>Ancylostoma</taxon>
    </lineage>
</organism>
<evidence type="ECO:0000313" key="2">
    <source>
        <dbReference type="Proteomes" id="UP000024635"/>
    </source>
</evidence>
<accession>A0A016VHS8</accession>
<proteinExistence type="predicted"/>
<dbReference type="EMBL" id="JARK01001345">
    <property type="protein sequence ID" value="EYC27159.1"/>
    <property type="molecule type" value="Genomic_DNA"/>
</dbReference>